<dbReference type="CDD" id="cd15482">
    <property type="entry name" value="Sialidase_non-viral"/>
    <property type="match status" value="1"/>
</dbReference>
<reference evidence="1 2" key="1">
    <citation type="submission" date="2018-11" db="EMBL/GenBank/DDBJ databases">
        <title>Lysobacter cryohumiis sp. nov., isolated from soil in the Tianshan Mountains, Xinjiang, China.</title>
        <authorList>
            <person name="Luo Y."/>
            <person name="Sheng H."/>
        </authorList>
    </citation>
    <scope>NUCLEOTIDE SEQUENCE [LARGE SCALE GENOMIC DNA]</scope>
    <source>
        <strain evidence="1 2">ZS60</strain>
    </source>
</reference>
<dbReference type="AlphaFoldDB" id="A0A3M8SSL0"/>
<proteinExistence type="predicted"/>
<dbReference type="Gene3D" id="2.120.10.10">
    <property type="match status" value="2"/>
</dbReference>
<name>A0A3M8SSL0_9GAMM</name>
<dbReference type="RefSeq" id="WP_123088011.1">
    <property type="nucleotide sequence ID" value="NZ_RIBS01000004.1"/>
</dbReference>
<evidence type="ECO:0000313" key="2">
    <source>
        <dbReference type="Proteomes" id="UP000267049"/>
    </source>
</evidence>
<dbReference type="InterPro" id="IPR036278">
    <property type="entry name" value="Sialidase_sf"/>
</dbReference>
<gene>
    <name evidence="1" type="ORF">EER27_10295</name>
</gene>
<dbReference type="SUPFAM" id="SSF50939">
    <property type="entry name" value="Sialidases"/>
    <property type="match status" value="1"/>
</dbReference>
<protein>
    <submittedName>
        <fullName evidence="1">Exo-alpha-sialidase</fullName>
    </submittedName>
</protein>
<dbReference type="Proteomes" id="UP000267049">
    <property type="component" value="Unassembled WGS sequence"/>
</dbReference>
<sequence length="459" mass="48710">MSVFADPSFALRRTRLVAAVVIAVVVSGCNRTPSVDDAPAPPTLQPAVAAPPIRIEPWRLPVGQGAAQPDLVATSDGRLLLSWIESRGDDDAAVHTLQFASLDATAATATWSAPRTIAQGRDWFVNWADTPHIAVTADGALWAHWLQKSAAATYAYDIALVRSSDGGARWSAPVLVNDDGTASEHGFVSLWPAGRDRLGVAWLDGRAMAQGDAVDHDAHAGHAAPAGATDVPGAPTMSLRSTTFAVDLARHGDTALDLSTCDCCQTDVAATANGAVLAYRDRSDDEIRDIRLIRQVDGQWQPSQPVHADGWKMPACPVNGPALATNADAVLVGWYTAADDTPQVRLARSADGGRTFSAPIVVERGAAVQGRVAVALDDRAAWVLWLREDARGQSIWLARYSPDLTSELQRVEVARLHGRGRATGFPQLELAGNRGHAVWTDVVGGTPQLHGAVFIATQR</sequence>
<dbReference type="EMBL" id="RIBS01000004">
    <property type="protein sequence ID" value="RNF83753.1"/>
    <property type="molecule type" value="Genomic_DNA"/>
</dbReference>
<evidence type="ECO:0000313" key="1">
    <source>
        <dbReference type="EMBL" id="RNF83753.1"/>
    </source>
</evidence>
<dbReference type="OrthoDB" id="9764969at2"/>
<keyword evidence="2" id="KW-1185">Reference proteome</keyword>
<organism evidence="1 2">
    <name type="scientific">Montanilutibacter psychrotolerans</name>
    <dbReference type="NCBI Taxonomy" id="1327343"/>
    <lineage>
        <taxon>Bacteria</taxon>
        <taxon>Pseudomonadati</taxon>
        <taxon>Pseudomonadota</taxon>
        <taxon>Gammaproteobacteria</taxon>
        <taxon>Lysobacterales</taxon>
        <taxon>Lysobacteraceae</taxon>
        <taxon>Montanilutibacter</taxon>
    </lineage>
</organism>
<comment type="caution">
    <text evidence="1">The sequence shown here is derived from an EMBL/GenBank/DDBJ whole genome shotgun (WGS) entry which is preliminary data.</text>
</comment>
<accession>A0A3M8SSL0</accession>